<reference evidence="1" key="1">
    <citation type="journal article" date="2009" name="PLoS Genet.">
        <title>Sequencing, mapping, and analysis of 27,455 maize full-length cDNAs.</title>
        <authorList>
            <person name="Soderlund C."/>
            <person name="Descour A."/>
            <person name="Kudrna D."/>
            <person name="Bomhoff M."/>
            <person name="Boyd L."/>
            <person name="Currie J."/>
            <person name="Angelova A."/>
            <person name="Collura K."/>
            <person name="Wissotski M."/>
            <person name="Ashley E."/>
            <person name="Morrow D."/>
            <person name="Fernandes J."/>
            <person name="Walbot V."/>
            <person name="Yu Y."/>
        </authorList>
    </citation>
    <scope>NUCLEOTIDE SEQUENCE</scope>
    <source>
        <strain evidence="1">B73</strain>
    </source>
</reference>
<sequence>MKIKKRAETYSKELEKKANSLRSIEKKYYQSYSMVGLGLPGSGRDGIESHAAYDARDPLAEKKTEIAQCRRKVEDEMTRHAKAVEVTRSMTLNNIQTGLPGIFQAIAGFSGTVVEALDVVCRRAGSVR</sequence>
<dbReference type="AlphaFoldDB" id="C0HI31"/>
<dbReference type="PANTHER" id="PTHR21450">
    <property type="entry name" value="PROTEIN ALTERED PHOSPHATE STARVATION RESPONSE 1"/>
    <property type="match status" value="1"/>
</dbReference>
<organism evidence="1">
    <name type="scientific">Zea mays</name>
    <name type="common">Maize</name>
    <dbReference type="NCBI Taxonomy" id="4577"/>
    <lineage>
        <taxon>Eukaryota</taxon>
        <taxon>Viridiplantae</taxon>
        <taxon>Streptophyta</taxon>
        <taxon>Embryophyta</taxon>
        <taxon>Tracheophyta</taxon>
        <taxon>Spermatophyta</taxon>
        <taxon>Magnoliopsida</taxon>
        <taxon>Liliopsida</taxon>
        <taxon>Poales</taxon>
        <taxon>Poaceae</taxon>
        <taxon>PACMAD clade</taxon>
        <taxon>Panicoideae</taxon>
        <taxon>Andropogonodae</taxon>
        <taxon>Andropogoneae</taxon>
        <taxon>Tripsacinae</taxon>
        <taxon>Zea</taxon>
    </lineage>
</organism>
<dbReference type="ExpressionAtlas" id="C0HI31">
    <property type="expression patterns" value="baseline and differential"/>
</dbReference>
<protein>
    <submittedName>
        <fullName evidence="1">Uncharacterized protein</fullName>
    </submittedName>
</protein>
<dbReference type="EMBL" id="BT061987">
    <property type="protein sequence ID" value="ACN26684.1"/>
    <property type="molecule type" value="mRNA"/>
</dbReference>
<proteinExistence type="evidence at transcript level"/>
<name>C0HI31_MAIZE</name>
<dbReference type="PANTHER" id="PTHR21450:SF9">
    <property type="entry name" value="BZIP DOMAIN CLASS TRANSCRIPTION FACTOR (DUF630 AND DUF632)-RELATED"/>
    <property type="match status" value="1"/>
</dbReference>
<accession>C0HI31</accession>
<evidence type="ECO:0000313" key="1">
    <source>
        <dbReference type="EMBL" id="ACN26684.1"/>
    </source>
</evidence>